<feature type="region of interest" description="Disordered" evidence="1">
    <location>
        <begin position="96"/>
        <end position="119"/>
    </location>
</feature>
<accession>A0AAD3HIX7</accession>
<feature type="compositionally biased region" description="Low complexity" evidence="1">
    <location>
        <begin position="110"/>
        <end position="119"/>
    </location>
</feature>
<proteinExistence type="predicted"/>
<sequence>MTEGCALRSAGLSEDSSKTLAHLRGALVEYHSRKGFQCFRWTEECKSTLTIVRRCLYLLHARRACSDAADQTCSPASSSSPHRNGTARCYQLLPHQTSTGRSSNANTARSGSGANVGSSNVGPLHATASALLAAAWDELRHMTLREIAALAAIMAPLDNPHGGEQEGLAAAAGSARGCTGAAAAADPLAAAACHTCSAALRHMRRQLPVWRALQRASRDLLGDLSESQATSLAPAPHAALRCALELLLAAG</sequence>
<feature type="compositionally biased region" description="Polar residues" evidence="1">
    <location>
        <begin position="96"/>
        <end position="109"/>
    </location>
</feature>
<dbReference type="AlphaFoldDB" id="A0AAD3HIX7"/>
<feature type="non-terminal residue" evidence="2">
    <location>
        <position position="1"/>
    </location>
</feature>
<dbReference type="Proteomes" id="UP001054857">
    <property type="component" value="Unassembled WGS sequence"/>
</dbReference>
<evidence type="ECO:0000313" key="2">
    <source>
        <dbReference type="EMBL" id="GFR43039.1"/>
    </source>
</evidence>
<keyword evidence="3" id="KW-1185">Reference proteome</keyword>
<comment type="caution">
    <text evidence="2">The sequence shown here is derived from an EMBL/GenBank/DDBJ whole genome shotgun (WGS) entry which is preliminary data.</text>
</comment>
<name>A0AAD3HIX7_9CHLO</name>
<gene>
    <name evidence="2" type="ORF">Agub_g4043</name>
</gene>
<evidence type="ECO:0000256" key="1">
    <source>
        <dbReference type="SAM" id="MobiDB-lite"/>
    </source>
</evidence>
<evidence type="ECO:0000313" key="3">
    <source>
        <dbReference type="Proteomes" id="UP001054857"/>
    </source>
</evidence>
<dbReference type="EMBL" id="BMAR01000004">
    <property type="protein sequence ID" value="GFR43039.1"/>
    <property type="molecule type" value="Genomic_DNA"/>
</dbReference>
<reference evidence="2 3" key="1">
    <citation type="journal article" date="2021" name="Sci. Rep.">
        <title>Genome sequencing of the multicellular alga Astrephomene provides insights into convergent evolution of germ-soma differentiation.</title>
        <authorList>
            <person name="Yamashita S."/>
            <person name="Yamamoto K."/>
            <person name="Matsuzaki R."/>
            <person name="Suzuki S."/>
            <person name="Yamaguchi H."/>
            <person name="Hirooka S."/>
            <person name="Minakuchi Y."/>
            <person name="Miyagishima S."/>
            <person name="Kawachi M."/>
            <person name="Toyoda A."/>
            <person name="Nozaki H."/>
        </authorList>
    </citation>
    <scope>NUCLEOTIDE SEQUENCE [LARGE SCALE GENOMIC DNA]</scope>
    <source>
        <strain evidence="2 3">NIES-4017</strain>
    </source>
</reference>
<protein>
    <submittedName>
        <fullName evidence="2">Uncharacterized protein</fullName>
    </submittedName>
</protein>
<organism evidence="2 3">
    <name type="scientific">Astrephomene gubernaculifera</name>
    <dbReference type="NCBI Taxonomy" id="47775"/>
    <lineage>
        <taxon>Eukaryota</taxon>
        <taxon>Viridiplantae</taxon>
        <taxon>Chlorophyta</taxon>
        <taxon>core chlorophytes</taxon>
        <taxon>Chlorophyceae</taxon>
        <taxon>CS clade</taxon>
        <taxon>Chlamydomonadales</taxon>
        <taxon>Astrephomenaceae</taxon>
        <taxon>Astrephomene</taxon>
    </lineage>
</organism>